<comment type="caution">
    <text evidence="1">The sequence shown here is derived from an EMBL/GenBank/DDBJ whole genome shotgun (WGS) entry which is preliminary data.</text>
</comment>
<proteinExistence type="predicted"/>
<reference evidence="1 2" key="1">
    <citation type="submission" date="2024-10" db="EMBL/GenBank/DDBJ databases">
        <authorList>
            <person name="Kim D."/>
        </authorList>
    </citation>
    <scope>NUCLEOTIDE SEQUENCE [LARGE SCALE GENOMIC DNA]</scope>
    <source>
        <strain evidence="1">BH-2024</strain>
    </source>
</reference>
<dbReference type="AlphaFoldDB" id="A0ABD2J2J4"/>
<protein>
    <submittedName>
        <fullName evidence="1">Uncharacterized protein</fullName>
    </submittedName>
</protein>
<sequence length="192" mass="20356">MVTKPPPPGATSSGSTAWRRVLRSIVVLLPLSAVRLWQTVLCSVDHQALVASLNLLGRRVAVQGHQQRSAKELAESYVATISASGGRPHGDVSDDSPSNNLVGHHQRTTSASNAIGHNNTTIYQLPVRTSNNRPSRCSTSLYSSISSVYSNKQCLGGGCSIERGTICAMALSQLTTSSTTTTSTIRHPITTC</sequence>
<organism evidence="1 2">
    <name type="scientific">Heterodera trifolii</name>
    <dbReference type="NCBI Taxonomy" id="157864"/>
    <lineage>
        <taxon>Eukaryota</taxon>
        <taxon>Metazoa</taxon>
        <taxon>Ecdysozoa</taxon>
        <taxon>Nematoda</taxon>
        <taxon>Chromadorea</taxon>
        <taxon>Rhabditida</taxon>
        <taxon>Tylenchina</taxon>
        <taxon>Tylenchomorpha</taxon>
        <taxon>Tylenchoidea</taxon>
        <taxon>Heteroderidae</taxon>
        <taxon>Heteroderinae</taxon>
        <taxon>Heterodera</taxon>
    </lineage>
</organism>
<evidence type="ECO:0000313" key="1">
    <source>
        <dbReference type="EMBL" id="KAL3083835.1"/>
    </source>
</evidence>
<dbReference type="EMBL" id="JBICBT010001091">
    <property type="protein sequence ID" value="KAL3083835.1"/>
    <property type="molecule type" value="Genomic_DNA"/>
</dbReference>
<accession>A0ABD2J2J4</accession>
<keyword evidence="2" id="KW-1185">Reference proteome</keyword>
<gene>
    <name evidence="1" type="ORF">niasHT_035294</name>
</gene>
<dbReference type="Proteomes" id="UP001620626">
    <property type="component" value="Unassembled WGS sequence"/>
</dbReference>
<evidence type="ECO:0000313" key="2">
    <source>
        <dbReference type="Proteomes" id="UP001620626"/>
    </source>
</evidence>
<name>A0ABD2J2J4_9BILA</name>